<keyword evidence="3" id="KW-0732">Signal</keyword>
<reference evidence="8 9" key="1">
    <citation type="submission" date="2013-08" db="EMBL/GenBank/DDBJ databases">
        <authorList>
            <person name="Weinstock G."/>
            <person name="Sodergren E."/>
            <person name="Wylie T."/>
            <person name="Fulton L."/>
            <person name="Fulton R."/>
            <person name="Fronick C."/>
            <person name="O'Laughlin M."/>
            <person name="Godfrey J."/>
            <person name="Miner T."/>
            <person name="Herter B."/>
            <person name="Appelbaum E."/>
            <person name="Cordes M."/>
            <person name="Lek S."/>
            <person name="Wollam A."/>
            <person name="Pepin K.H."/>
            <person name="Palsikar V.B."/>
            <person name="Mitreva M."/>
            <person name="Wilson R.K."/>
        </authorList>
    </citation>
    <scope>NUCLEOTIDE SEQUENCE [LARGE SCALE GENOMIC DNA]</scope>
    <source>
        <strain evidence="8 9">F0041</strain>
    </source>
</reference>
<comment type="subcellular location">
    <subcellularLocation>
        <location evidence="1">Cell outer membrane</location>
    </subcellularLocation>
</comment>
<evidence type="ECO:0000256" key="2">
    <source>
        <dbReference type="ARBA" id="ARBA00007248"/>
    </source>
</evidence>
<accession>U2DK83</accession>
<keyword evidence="7" id="KW-0449">Lipoprotein</keyword>
<evidence type="ECO:0000256" key="7">
    <source>
        <dbReference type="ARBA" id="ARBA00023288"/>
    </source>
</evidence>
<keyword evidence="5" id="KW-0564">Palmitate</keyword>
<dbReference type="GO" id="GO:0009279">
    <property type="term" value="C:cell outer membrane"/>
    <property type="evidence" value="ECO:0007669"/>
    <property type="project" value="UniProtKB-SubCell"/>
</dbReference>
<evidence type="ECO:0008006" key="10">
    <source>
        <dbReference type="Google" id="ProtNLM"/>
    </source>
</evidence>
<dbReference type="Gene3D" id="2.60.40.2100">
    <property type="match status" value="1"/>
</dbReference>
<name>U2DK83_9BACE</name>
<comment type="similarity">
    <text evidence="2">Belongs to the bacteroidetes fimbrillin superfamily. FimB/Mfa2 family.</text>
</comment>
<evidence type="ECO:0000313" key="8">
    <source>
        <dbReference type="EMBL" id="ERI81932.1"/>
    </source>
</evidence>
<dbReference type="Gene3D" id="2.60.40.2090">
    <property type="match status" value="1"/>
</dbReference>
<evidence type="ECO:0000256" key="4">
    <source>
        <dbReference type="ARBA" id="ARBA00023136"/>
    </source>
</evidence>
<protein>
    <recommendedName>
        <fullName evidence="10">Fimbrillin-A associated anchor protein Mfa1 and Mfa2</fullName>
    </recommendedName>
</protein>
<dbReference type="Proteomes" id="UP000016496">
    <property type="component" value="Unassembled WGS sequence"/>
</dbReference>
<evidence type="ECO:0000256" key="6">
    <source>
        <dbReference type="ARBA" id="ARBA00023237"/>
    </source>
</evidence>
<keyword evidence="4" id="KW-0472">Membrane</keyword>
<dbReference type="InterPro" id="IPR014941">
    <property type="entry name" value="FimB/Mfa2/Mfa3"/>
</dbReference>
<dbReference type="EMBL" id="AWSV01000149">
    <property type="protein sequence ID" value="ERI81932.1"/>
    <property type="molecule type" value="Genomic_DNA"/>
</dbReference>
<evidence type="ECO:0000256" key="1">
    <source>
        <dbReference type="ARBA" id="ARBA00004442"/>
    </source>
</evidence>
<dbReference type="HOGENOM" id="CLU_862377_0_0_10"/>
<dbReference type="AlphaFoldDB" id="U2DK83"/>
<organism evidence="8 9">
    <name type="scientific">Bacteroides pyogenes F0041</name>
    <dbReference type="NCBI Taxonomy" id="1321819"/>
    <lineage>
        <taxon>Bacteria</taxon>
        <taxon>Pseudomonadati</taxon>
        <taxon>Bacteroidota</taxon>
        <taxon>Bacteroidia</taxon>
        <taxon>Bacteroidales</taxon>
        <taxon>Bacteroidaceae</taxon>
        <taxon>Bacteroides</taxon>
    </lineage>
</organism>
<dbReference type="PATRIC" id="fig|1321819.3.peg.2588"/>
<dbReference type="OrthoDB" id="1013388at2"/>
<proteinExistence type="inferred from homology"/>
<evidence type="ECO:0000313" key="9">
    <source>
        <dbReference type="Proteomes" id="UP000016496"/>
    </source>
</evidence>
<dbReference type="RefSeq" id="WP_021646490.1">
    <property type="nucleotide sequence ID" value="NZ_KE993148.1"/>
</dbReference>
<sequence>MNLRNKILLAIFALGTIVGCDSLIYDDLKDCPQGVYVSFYSKTPCAEDSTFIGDVSDLYLFAFDENNILAGSTFLKNASLTRDYHILMPLKQGYYTFVAWTGINDLFDIPSFKTGATKKTDLMLTLRAQNNQVKALGSHKVWQGASPSVMLPSTEKEGSIYKYTAVNLQEVTNRINVEIAIHESIREKVNPQDFAVEITSANGKMNIDRRIVGGSDVLNYPASIDYTSSSLKASFTLMDLKMGYNSMITLRNTKTNEIIWQSDLIGSILLKLPNVNLDCRNDFNVKFEIKDKCLDCYTFICWAIYVNNWQIHSYETELGDGY</sequence>
<evidence type="ECO:0000256" key="3">
    <source>
        <dbReference type="ARBA" id="ARBA00022729"/>
    </source>
</evidence>
<dbReference type="PROSITE" id="PS51257">
    <property type="entry name" value="PROKAR_LIPOPROTEIN"/>
    <property type="match status" value="1"/>
</dbReference>
<keyword evidence="6" id="KW-0998">Cell outer membrane</keyword>
<evidence type="ECO:0000256" key="5">
    <source>
        <dbReference type="ARBA" id="ARBA00023139"/>
    </source>
</evidence>
<gene>
    <name evidence="8" type="ORF">HMPREF1981_02801</name>
</gene>
<comment type="caution">
    <text evidence="8">The sequence shown here is derived from an EMBL/GenBank/DDBJ whole genome shotgun (WGS) entry which is preliminary data.</text>
</comment>
<dbReference type="Pfam" id="PF08842">
    <property type="entry name" value="Mfa2"/>
    <property type="match status" value="1"/>
</dbReference>